<protein>
    <submittedName>
        <fullName evidence="1">Uncharacterized protein</fullName>
    </submittedName>
</protein>
<sequence length="57" mass="6423">MGGAGHLSSMNAILRNNRKLLRKVSIFKKDNSFMSSRKAYLKALKGNVDIKKLSKKE</sequence>
<dbReference type="RefSeq" id="WP_175454753.1">
    <property type="nucleotide sequence ID" value="NZ_FNNJ01000002.1"/>
</dbReference>
<reference evidence="1 2" key="1">
    <citation type="submission" date="2016-10" db="EMBL/GenBank/DDBJ databases">
        <authorList>
            <person name="de Groot N.N."/>
        </authorList>
    </citation>
    <scope>NUCLEOTIDE SEQUENCE [LARGE SCALE GENOMIC DNA]</scope>
    <source>
        <strain evidence="1 2">DSM 24956</strain>
    </source>
</reference>
<name>A0A1H2WVD6_9FLAO</name>
<dbReference type="STRING" id="762486.SAMN05444411_102289"/>
<dbReference type="AlphaFoldDB" id="A0A1H2WVD6"/>
<accession>A0A1H2WVD6</accession>
<evidence type="ECO:0000313" key="1">
    <source>
        <dbReference type="EMBL" id="SDW84204.1"/>
    </source>
</evidence>
<organism evidence="1 2">
    <name type="scientific">Lutibacter oricola</name>
    <dbReference type="NCBI Taxonomy" id="762486"/>
    <lineage>
        <taxon>Bacteria</taxon>
        <taxon>Pseudomonadati</taxon>
        <taxon>Bacteroidota</taxon>
        <taxon>Flavobacteriia</taxon>
        <taxon>Flavobacteriales</taxon>
        <taxon>Flavobacteriaceae</taxon>
        <taxon>Lutibacter</taxon>
    </lineage>
</organism>
<evidence type="ECO:0000313" key="2">
    <source>
        <dbReference type="Proteomes" id="UP000199595"/>
    </source>
</evidence>
<dbReference type="Proteomes" id="UP000199595">
    <property type="component" value="Unassembled WGS sequence"/>
</dbReference>
<gene>
    <name evidence="1" type="ORF">SAMN05444411_102289</name>
</gene>
<keyword evidence="2" id="KW-1185">Reference proteome</keyword>
<dbReference type="EMBL" id="FNNJ01000002">
    <property type="protein sequence ID" value="SDW84204.1"/>
    <property type="molecule type" value="Genomic_DNA"/>
</dbReference>
<proteinExistence type="predicted"/>